<dbReference type="InterPro" id="IPR004827">
    <property type="entry name" value="bZIP"/>
</dbReference>
<gene>
    <name evidence="8" type="ORF">MAN_06744</name>
</gene>
<comment type="subcellular location">
    <subcellularLocation>
        <location evidence="1">Nucleus</location>
    </subcellularLocation>
</comment>
<keyword evidence="3" id="KW-0804">Transcription</keyword>
<keyword evidence="2" id="KW-0805">Transcription regulation</keyword>
<evidence type="ECO:0000256" key="3">
    <source>
        <dbReference type="ARBA" id="ARBA00023163"/>
    </source>
</evidence>
<dbReference type="SMART" id="SM00338">
    <property type="entry name" value="BRLZ"/>
    <property type="match status" value="1"/>
</dbReference>
<feature type="compositionally biased region" description="Polar residues" evidence="6">
    <location>
        <begin position="95"/>
        <end position="106"/>
    </location>
</feature>
<feature type="compositionally biased region" description="Polar residues" evidence="6">
    <location>
        <begin position="158"/>
        <end position="167"/>
    </location>
</feature>
<evidence type="ECO:0000313" key="8">
    <source>
        <dbReference type="EMBL" id="KID64570.1"/>
    </source>
</evidence>
<comment type="caution">
    <text evidence="8">The sequence shown here is derived from an EMBL/GenBank/DDBJ whole genome shotgun (WGS) entry which is preliminary data.</text>
</comment>
<dbReference type="GO" id="GO:0005634">
    <property type="term" value="C:nucleus"/>
    <property type="evidence" value="ECO:0007669"/>
    <property type="project" value="UniProtKB-SubCell"/>
</dbReference>
<keyword evidence="4" id="KW-0539">Nucleus</keyword>
<evidence type="ECO:0000256" key="1">
    <source>
        <dbReference type="ARBA" id="ARBA00004123"/>
    </source>
</evidence>
<dbReference type="Gene3D" id="1.20.5.170">
    <property type="match status" value="1"/>
</dbReference>
<dbReference type="SUPFAM" id="SSF57959">
    <property type="entry name" value="Leucine zipper domain"/>
    <property type="match status" value="1"/>
</dbReference>
<feature type="compositionally biased region" description="Low complexity" evidence="6">
    <location>
        <begin position="139"/>
        <end position="149"/>
    </location>
</feature>
<dbReference type="HOGENOM" id="CLU_855509_0_0_1"/>
<dbReference type="CDD" id="cd14687">
    <property type="entry name" value="bZIP_ATF2"/>
    <property type="match status" value="1"/>
</dbReference>
<feature type="region of interest" description="Disordered" evidence="6">
    <location>
        <begin position="83"/>
        <end position="200"/>
    </location>
</feature>
<evidence type="ECO:0000256" key="5">
    <source>
        <dbReference type="SAM" id="Coils"/>
    </source>
</evidence>
<organism evidence="8 9">
    <name type="scientific">Metarhizium anisopliae (strain ARSEF 549)</name>
    <dbReference type="NCBI Taxonomy" id="3151832"/>
    <lineage>
        <taxon>Eukaryota</taxon>
        <taxon>Fungi</taxon>
        <taxon>Dikarya</taxon>
        <taxon>Ascomycota</taxon>
        <taxon>Pezizomycotina</taxon>
        <taxon>Sordariomycetes</taxon>
        <taxon>Hypocreomycetidae</taxon>
        <taxon>Hypocreales</taxon>
        <taxon>Clavicipitaceae</taxon>
        <taxon>Metarhizium</taxon>
    </lineage>
</organism>
<evidence type="ECO:0000313" key="9">
    <source>
        <dbReference type="Proteomes" id="UP000031186"/>
    </source>
</evidence>
<dbReference type="EMBL" id="AZNF01000008">
    <property type="protein sequence ID" value="KID64570.1"/>
    <property type="molecule type" value="Genomic_DNA"/>
</dbReference>
<proteinExistence type="predicted"/>
<dbReference type="VEuPathDB" id="FungiDB:MAN_06744"/>
<sequence length="325" mass="35708">MSTAELLIGQMAGENEIDPVLFRPDQHSLSQFPQAGIHGDGTPDALFYPLSGLSGEHKGYQLERSDGSLYSFDTSLLLPPTELNPAASTSASSSNFVSQTPASSVLSAEDGSDKPKKTPPPKRKKSSTIIKSAKKKTPTETPAKAVPKTRTQPRRGATKTSNNTIEVQTEENKPKHRRQRSLEKNRVAASKCRKRKKQWTENLEQKKSGLESVHAELQSEYMELLQETSELKNFLISHASCQDPNIDIWIKNEASKYVRNLDNASLVNSIHSLPSQDGDAFTSRHASIPSAMGGLSRESTDRETEDPNSGETEDEEGAFEGDLED</sequence>
<dbReference type="PROSITE" id="PS00036">
    <property type="entry name" value="BZIP_BASIC"/>
    <property type="match status" value="1"/>
</dbReference>
<dbReference type="InterPro" id="IPR046347">
    <property type="entry name" value="bZIP_sf"/>
</dbReference>
<feature type="non-terminal residue" evidence="8">
    <location>
        <position position="1"/>
    </location>
</feature>
<dbReference type="PANTHER" id="PTHR19304">
    <property type="entry name" value="CYCLIC-AMP RESPONSE ELEMENT BINDING PROTEIN"/>
    <property type="match status" value="1"/>
</dbReference>
<feature type="compositionally biased region" description="Acidic residues" evidence="6">
    <location>
        <begin position="303"/>
        <end position="325"/>
    </location>
</feature>
<feature type="region of interest" description="Disordered" evidence="6">
    <location>
        <begin position="275"/>
        <end position="325"/>
    </location>
</feature>
<evidence type="ECO:0000259" key="7">
    <source>
        <dbReference type="PROSITE" id="PS50217"/>
    </source>
</evidence>
<keyword evidence="9" id="KW-1185">Reference proteome</keyword>
<keyword evidence="5" id="KW-0175">Coiled coil</keyword>
<dbReference type="InterPro" id="IPR051027">
    <property type="entry name" value="bZIP_transcription_factors"/>
</dbReference>
<protein>
    <submittedName>
        <fullName evidence="8">Activating transcription factor 7a</fullName>
    </submittedName>
</protein>
<evidence type="ECO:0000256" key="4">
    <source>
        <dbReference type="ARBA" id="ARBA00023242"/>
    </source>
</evidence>
<dbReference type="AlphaFoldDB" id="A0A0B4ERI0"/>
<dbReference type="Proteomes" id="UP000031186">
    <property type="component" value="Unassembled WGS sequence"/>
</dbReference>
<feature type="coiled-coil region" evidence="5">
    <location>
        <begin position="200"/>
        <end position="227"/>
    </location>
</feature>
<dbReference type="GO" id="GO:0003700">
    <property type="term" value="F:DNA-binding transcription factor activity"/>
    <property type="evidence" value="ECO:0007669"/>
    <property type="project" value="InterPro"/>
</dbReference>
<reference evidence="8 9" key="1">
    <citation type="journal article" date="2014" name="Proc. Natl. Acad. Sci. U.S.A.">
        <title>Trajectory and genomic determinants of fungal-pathogen speciation and host adaptation.</title>
        <authorList>
            <person name="Hu X."/>
            <person name="Xiao G."/>
            <person name="Zheng P."/>
            <person name="Shang Y."/>
            <person name="Su Y."/>
            <person name="Zhang X."/>
            <person name="Liu X."/>
            <person name="Zhan S."/>
            <person name="St Leger R.J."/>
            <person name="Wang C."/>
        </authorList>
    </citation>
    <scope>NUCLEOTIDE SEQUENCE [LARGE SCALE GENOMIC DNA]</scope>
    <source>
        <strain evidence="8 9">ARSEF 549</strain>
    </source>
</reference>
<accession>A0A0B4ERI0</accession>
<dbReference type="Pfam" id="PF00170">
    <property type="entry name" value="bZIP_1"/>
    <property type="match status" value="1"/>
</dbReference>
<feature type="domain" description="BZIP" evidence="7">
    <location>
        <begin position="175"/>
        <end position="238"/>
    </location>
</feature>
<evidence type="ECO:0000256" key="6">
    <source>
        <dbReference type="SAM" id="MobiDB-lite"/>
    </source>
</evidence>
<dbReference type="PROSITE" id="PS50217">
    <property type="entry name" value="BZIP"/>
    <property type="match status" value="1"/>
</dbReference>
<feature type="compositionally biased region" description="Basic residues" evidence="6">
    <location>
        <begin position="117"/>
        <end position="136"/>
    </location>
</feature>
<dbReference type="OrthoDB" id="295274at2759"/>
<evidence type="ECO:0000256" key="2">
    <source>
        <dbReference type="ARBA" id="ARBA00023015"/>
    </source>
</evidence>
<name>A0A0B4ERI0_METAF</name>